<dbReference type="Pfam" id="PF00126">
    <property type="entry name" value="HTH_1"/>
    <property type="match status" value="1"/>
</dbReference>
<reference evidence="6 7" key="1">
    <citation type="submission" date="2018-06" db="EMBL/GenBank/DDBJ databases">
        <authorList>
            <consortium name="Pathogen Informatics"/>
            <person name="Doyle S."/>
        </authorList>
    </citation>
    <scope>NUCLEOTIDE SEQUENCE [LARGE SCALE GENOMIC DNA]</scope>
    <source>
        <strain evidence="7">NCTC 11391</strain>
    </source>
</reference>
<gene>
    <name evidence="6" type="primary">cynR_1</name>
    <name evidence="6" type="ORF">NCTC11391_00543</name>
</gene>
<protein>
    <submittedName>
        <fullName evidence="6">LysR family transcriptional regulator</fullName>
    </submittedName>
</protein>
<dbReference type="InterPro" id="IPR036390">
    <property type="entry name" value="WH_DNA-bd_sf"/>
</dbReference>
<keyword evidence="3" id="KW-0238">DNA-binding</keyword>
<keyword evidence="7" id="KW-1185">Reference proteome</keyword>
<dbReference type="SUPFAM" id="SSF53850">
    <property type="entry name" value="Periplasmic binding protein-like II"/>
    <property type="match status" value="1"/>
</dbReference>
<dbReference type="OrthoDB" id="79118at2"/>
<dbReference type="GO" id="GO:0003700">
    <property type="term" value="F:DNA-binding transcription factor activity"/>
    <property type="evidence" value="ECO:0007669"/>
    <property type="project" value="InterPro"/>
</dbReference>
<dbReference type="AlphaFoldDB" id="A0A380JES6"/>
<evidence type="ECO:0000313" key="6">
    <source>
        <dbReference type="EMBL" id="SUN35516.1"/>
    </source>
</evidence>
<sequence length="288" mass="32946">MLDNDLLEQLVTFADLGTVSATAKKLLVSQPSITRGLQKLEEELGVKLFDRQANKLSLTKTGTLAVQEARSLLQAQADFIKNLQAFDQKQNKIKIASVAPGPLLLLSERYSQPNQLSLPEEEDFIKSDQIQDLLERQQLDLVFSNQEIQTDKLESLYLGQEQLFVNLDPFTALAAKQSLHFQDLKNMNFIVQEAIGIWRQIIEEAEIPGLKFLYQTDDQAFSVITSYSNFPYFTSNLTLALEPDRSKDRKVLPLMDERAKLDFYLTYPKEKKAKLANFIKEVQTIWPR</sequence>
<dbReference type="Gene3D" id="3.40.190.290">
    <property type="match status" value="1"/>
</dbReference>
<comment type="similarity">
    <text evidence="1">Belongs to the LysR transcriptional regulatory family.</text>
</comment>
<name>A0A380JES6_STRDO</name>
<evidence type="ECO:0000256" key="2">
    <source>
        <dbReference type="ARBA" id="ARBA00023015"/>
    </source>
</evidence>
<evidence type="ECO:0000256" key="1">
    <source>
        <dbReference type="ARBA" id="ARBA00009437"/>
    </source>
</evidence>
<keyword evidence="2" id="KW-0805">Transcription regulation</keyword>
<dbReference type="Proteomes" id="UP000254082">
    <property type="component" value="Unassembled WGS sequence"/>
</dbReference>
<dbReference type="EMBL" id="UHFA01000002">
    <property type="protein sequence ID" value="SUN35516.1"/>
    <property type="molecule type" value="Genomic_DNA"/>
</dbReference>
<keyword evidence="4" id="KW-0804">Transcription</keyword>
<dbReference type="PRINTS" id="PR00039">
    <property type="entry name" value="HTHLYSR"/>
</dbReference>
<accession>A0A380JES6</accession>
<dbReference type="Pfam" id="PF03466">
    <property type="entry name" value="LysR_substrate"/>
    <property type="match status" value="1"/>
</dbReference>
<dbReference type="PANTHER" id="PTHR30126:SF91">
    <property type="entry name" value="LYSR FAMILY TRANSCRIPTIONAL REGULATOR"/>
    <property type="match status" value="1"/>
</dbReference>
<proteinExistence type="inferred from homology"/>
<dbReference type="PROSITE" id="PS50931">
    <property type="entry name" value="HTH_LYSR"/>
    <property type="match status" value="1"/>
</dbReference>
<evidence type="ECO:0000256" key="3">
    <source>
        <dbReference type="ARBA" id="ARBA00023125"/>
    </source>
</evidence>
<organism evidence="6 7">
    <name type="scientific">Streptococcus downei MFe28</name>
    <dbReference type="NCBI Taxonomy" id="764290"/>
    <lineage>
        <taxon>Bacteria</taxon>
        <taxon>Bacillati</taxon>
        <taxon>Bacillota</taxon>
        <taxon>Bacilli</taxon>
        <taxon>Lactobacillales</taxon>
        <taxon>Streptococcaceae</taxon>
        <taxon>Streptococcus</taxon>
    </lineage>
</organism>
<evidence type="ECO:0000256" key="4">
    <source>
        <dbReference type="ARBA" id="ARBA00023163"/>
    </source>
</evidence>
<dbReference type="Gene3D" id="1.10.10.10">
    <property type="entry name" value="Winged helix-like DNA-binding domain superfamily/Winged helix DNA-binding domain"/>
    <property type="match status" value="1"/>
</dbReference>
<feature type="domain" description="HTH lysR-type" evidence="5">
    <location>
        <begin position="2"/>
        <end position="59"/>
    </location>
</feature>
<dbReference type="GO" id="GO:0000976">
    <property type="term" value="F:transcription cis-regulatory region binding"/>
    <property type="evidence" value="ECO:0007669"/>
    <property type="project" value="TreeGrafter"/>
</dbReference>
<dbReference type="RefSeq" id="WP_002997648.1">
    <property type="nucleotide sequence ID" value="NZ_UHFA01000002.1"/>
</dbReference>
<dbReference type="PANTHER" id="PTHR30126">
    <property type="entry name" value="HTH-TYPE TRANSCRIPTIONAL REGULATOR"/>
    <property type="match status" value="1"/>
</dbReference>
<dbReference type="InterPro" id="IPR036388">
    <property type="entry name" value="WH-like_DNA-bd_sf"/>
</dbReference>
<dbReference type="SUPFAM" id="SSF46785">
    <property type="entry name" value="Winged helix' DNA-binding domain"/>
    <property type="match status" value="1"/>
</dbReference>
<dbReference type="InterPro" id="IPR000847">
    <property type="entry name" value="LysR_HTH_N"/>
</dbReference>
<dbReference type="InterPro" id="IPR005119">
    <property type="entry name" value="LysR_subst-bd"/>
</dbReference>
<evidence type="ECO:0000259" key="5">
    <source>
        <dbReference type="PROSITE" id="PS50931"/>
    </source>
</evidence>
<evidence type="ECO:0000313" key="7">
    <source>
        <dbReference type="Proteomes" id="UP000254082"/>
    </source>
</evidence>